<dbReference type="Pfam" id="PF18966">
    <property type="entry name" value="Lipoprotein_23"/>
    <property type="match status" value="1"/>
</dbReference>
<dbReference type="Proteomes" id="UP000190306">
    <property type="component" value="Chromosome"/>
</dbReference>
<keyword evidence="3" id="KW-1185">Reference proteome</keyword>
<reference evidence="1 3" key="1">
    <citation type="submission" date="2015-07" db="EMBL/GenBank/DDBJ databases">
        <title>Draft Genome Sequence of Streptomyces antibioticus, IMRU 3720 reveals insights in the evolution of actinomycin biosynthetic gene clusters in Streptomyces.</title>
        <authorList>
            <person name="Crnovcic I."/>
            <person name="Ruckert C."/>
            <person name="Kalinowksi J."/>
            <person name="Keller U."/>
        </authorList>
    </citation>
    <scope>NUCLEOTIDE SEQUENCE [LARGE SCALE GENOMIC DNA]</scope>
    <source>
        <strain evidence="1 3">DSM 41481</strain>
    </source>
</reference>
<name>A0AAE6YEP6_STRAT</name>
<reference evidence="2 4" key="2">
    <citation type="submission" date="2020-03" db="EMBL/GenBank/DDBJ databases">
        <title>Is there a link between lipid content and antibiotic production in Streptomyces?</title>
        <authorList>
            <person name="David M."/>
            <person name="Lejeune C."/>
            <person name="Abreu S."/>
            <person name="Thibessard A."/>
            <person name="Leblond P."/>
            <person name="Chaminade P."/>
            <person name="Virolle M.-J."/>
        </authorList>
    </citation>
    <scope>NUCLEOTIDE SEQUENCE [LARGE SCALE GENOMIC DNA]</scope>
    <source>
        <strain evidence="2 4">DSM 41481</strain>
    </source>
</reference>
<dbReference type="InterPro" id="IPR044058">
    <property type="entry name" value="Lipoprotein_23"/>
</dbReference>
<dbReference type="EMBL" id="CP050692">
    <property type="protein sequence ID" value="QIT48057.1"/>
    <property type="molecule type" value="Genomic_DNA"/>
</dbReference>
<organism evidence="2 4">
    <name type="scientific">Streptomyces antibioticus</name>
    <dbReference type="NCBI Taxonomy" id="1890"/>
    <lineage>
        <taxon>Bacteria</taxon>
        <taxon>Bacillati</taxon>
        <taxon>Actinomycetota</taxon>
        <taxon>Actinomycetes</taxon>
        <taxon>Kitasatosporales</taxon>
        <taxon>Streptomycetaceae</taxon>
        <taxon>Streptomyces</taxon>
    </lineage>
</organism>
<dbReference type="Proteomes" id="UP000502504">
    <property type="component" value="Chromosome"/>
</dbReference>
<dbReference type="PROSITE" id="PS51257">
    <property type="entry name" value="PROKAR_LIPOPROTEIN"/>
    <property type="match status" value="1"/>
</dbReference>
<proteinExistence type="predicted"/>
<sequence length="222" mass="22398">MRAGVGNVGRGLVVLGMVVGMAAVTGCSGGESGGSTSVGASASPTADVAKRGASVGADGSACELPVTFDTAEFWKPKAVDASAATQEGGDLGELADAFLRQGPVTVACEIDAKPAGKIGFLRVYTGEAGDAEPRAVLEEFVAAAEGVSGATYRSVEAGEVSGTEVEYQTTSELLEETKKERALAVGTPEGTVILHLGGMDTQEHEAMLPAYELAKSTLRVSG</sequence>
<evidence type="ECO:0008006" key="5">
    <source>
        <dbReference type="Google" id="ProtNLM"/>
    </source>
</evidence>
<protein>
    <recommendedName>
        <fullName evidence="5">Lipoprotein</fullName>
    </recommendedName>
</protein>
<evidence type="ECO:0000313" key="1">
    <source>
        <dbReference type="EMBL" id="OOQ47736.1"/>
    </source>
</evidence>
<evidence type="ECO:0000313" key="3">
    <source>
        <dbReference type="Proteomes" id="UP000190306"/>
    </source>
</evidence>
<evidence type="ECO:0000313" key="4">
    <source>
        <dbReference type="Proteomes" id="UP000502504"/>
    </source>
</evidence>
<dbReference type="RefSeq" id="WP_078636315.1">
    <property type="nucleotide sequence ID" value="NZ_CM007717.1"/>
</dbReference>
<evidence type="ECO:0000313" key="2">
    <source>
        <dbReference type="EMBL" id="QIT48057.1"/>
    </source>
</evidence>
<accession>A0AAE6YEP6</accession>
<dbReference type="EMBL" id="LHQL01000014">
    <property type="protein sequence ID" value="OOQ47736.1"/>
    <property type="molecule type" value="Genomic_DNA"/>
</dbReference>
<dbReference type="AlphaFoldDB" id="A0AAE6YEP6"/>
<gene>
    <name evidence="1" type="ORF">AFM16_34155</name>
    <name evidence="2" type="ORF">HCX60_34735</name>
</gene>